<keyword evidence="4" id="KW-0548">Nucleotidyltransferase</keyword>
<dbReference type="KEGG" id="mlac:CP520_02215"/>
<protein>
    <submittedName>
        <fullName evidence="7">DNA polymerase III subunit alpha</fullName>
    </submittedName>
</protein>
<evidence type="ECO:0000256" key="2">
    <source>
        <dbReference type="ARBA" id="ARBA00009496"/>
    </source>
</evidence>
<keyword evidence="6" id="KW-0239">DNA-directed DNA polymerase</keyword>
<dbReference type="GO" id="GO:0005737">
    <property type="term" value="C:cytoplasm"/>
    <property type="evidence" value="ECO:0007669"/>
    <property type="project" value="UniProtKB-SubCell"/>
</dbReference>
<organism evidence="7 8">
    <name type="scientific">Mesoplasma lactucae ATCC 49193</name>
    <dbReference type="NCBI Taxonomy" id="81460"/>
    <lineage>
        <taxon>Bacteria</taxon>
        <taxon>Bacillati</taxon>
        <taxon>Mycoplasmatota</taxon>
        <taxon>Mollicutes</taxon>
        <taxon>Entomoplasmatales</taxon>
        <taxon>Entomoplasmataceae</taxon>
        <taxon>Mesoplasma</taxon>
    </lineage>
</organism>
<name>A0A291IRY1_9MOLU</name>
<dbReference type="Proteomes" id="UP000232227">
    <property type="component" value="Chromosome"/>
</dbReference>
<dbReference type="GO" id="GO:0003676">
    <property type="term" value="F:nucleic acid binding"/>
    <property type="evidence" value="ECO:0007669"/>
    <property type="project" value="InterPro"/>
</dbReference>
<sequence length="1005" mass="116335">MSYKPQANLRSAYNFQESLITIDDYLDFALKNSFPFSFYADLNSMYGAAEFYDKFSKKNIKPVIGLTLEFHQNQKITLNFYAKNRNGYKNLCYISSEIQTKELNELEILNFARNYFTDDLAYVISFEENHDANLVDALFKDINKENLYYGINFKTQEQYKNFSNVVYTNKIAYFDIVDKKAYNTLLAIKDNAYINEVTTVVDAHYPSEEELYQYAKISNDNLNKIANMVNFDLFEDTGMHLMEYKTPNNIPQRQFLRQLTDDSLNSYFNIYHIPNNKKDDYKKRLDYELNIIEQMGFVNYFLIVRDYVRYAKDNDIMVGPGRGSAAGSLVSFLLRITTVDPLKYNLLFERFLNPERKTMPDIDIDFQDNRREEVIEYLFEKYGVYHVATIVTYQSIGAKSALRDVIRTYNLPVDFANKITKLIPMQYQDDLKGAIKNSRALTSYYNDNKEIFEMAFKLIGLPRQTGTHAAGIVISDVDLRDIVPIRVGYNGIMQTQFDMNYLERLGLIKMDLLGLRNLTTLQEIRSNIFRTEKKDINFDKLDLTDQNVYEQLSLGKTTGIFQLESPGMTNLVMKMNPKNIEDISTTSAIFRPGPKEMIPEYLKRRKSRTKPERYVIDPSLIDILAPTYGIILYQEQVIQVLRKVGGFSLGRADIVRRAMSKKNHEYMKSAKIDFMKGAIANGYSEAKANEIWHWIDNFAAYGFNKSHSIAYSYISYWLAWLKTYYPEQFYTSLFNASLGNAAKTSTYIKEINAYGIDFKGPNIKNVNNKYVAYNKMIFAPLTIISGIGPEFLKKLRNLWVNDKAVFDDFYVLISNLVINGMNRQIFEALAWTGAFDTYQIDRRLIVQNIDSLLIFADQNKGKREIDPLTIPVLESSKEISDQELYLKEYDYLGFYLLNNPFSIKRKEYSNKNVFSLNKIITSSKRGLAILLVDAIRTKKDKNGNLMAFLTLSDDTATIKATMFADTYEKLNGSLNPGAMVLARIRIQNYNGEDSAVVEEIVNYVK</sequence>
<dbReference type="NCBIfam" id="TIGR00594">
    <property type="entry name" value="polc"/>
    <property type="match status" value="1"/>
</dbReference>
<dbReference type="GO" id="GO:0008408">
    <property type="term" value="F:3'-5' exonuclease activity"/>
    <property type="evidence" value="ECO:0007669"/>
    <property type="project" value="InterPro"/>
</dbReference>
<dbReference type="InterPro" id="IPR040982">
    <property type="entry name" value="DNA_pol3_finger"/>
</dbReference>
<dbReference type="Gene3D" id="1.10.10.1600">
    <property type="entry name" value="Bacterial DNA polymerase III alpha subunit, thumb domain"/>
    <property type="match status" value="1"/>
</dbReference>
<gene>
    <name evidence="7" type="ORF">CP520_02215</name>
</gene>
<evidence type="ECO:0000256" key="5">
    <source>
        <dbReference type="ARBA" id="ARBA00022705"/>
    </source>
</evidence>
<evidence type="ECO:0000256" key="1">
    <source>
        <dbReference type="ARBA" id="ARBA00004496"/>
    </source>
</evidence>
<dbReference type="InterPro" id="IPR004805">
    <property type="entry name" value="DnaE2/DnaE/PolC"/>
</dbReference>
<evidence type="ECO:0000256" key="3">
    <source>
        <dbReference type="ARBA" id="ARBA00022679"/>
    </source>
</evidence>
<dbReference type="Pfam" id="PF02811">
    <property type="entry name" value="PHP"/>
    <property type="match status" value="1"/>
</dbReference>
<dbReference type="Gene3D" id="3.20.20.140">
    <property type="entry name" value="Metal-dependent hydrolases"/>
    <property type="match status" value="1"/>
</dbReference>
<dbReference type="InterPro" id="IPR004365">
    <property type="entry name" value="NA-bd_OB_tRNA"/>
</dbReference>
<dbReference type="CDD" id="cd07431">
    <property type="entry name" value="PHP_PolIIIA"/>
    <property type="match status" value="1"/>
</dbReference>
<evidence type="ECO:0000313" key="8">
    <source>
        <dbReference type="Proteomes" id="UP000232227"/>
    </source>
</evidence>
<dbReference type="Pfam" id="PF07733">
    <property type="entry name" value="DNA_pol3_alpha"/>
    <property type="match status" value="1"/>
</dbReference>
<dbReference type="AlphaFoldDB" id="A0A291IRY1"/>
<evidence type="ECO:0000256" key="4">
    <source>
        <dbReference type="ARBA" id="ARBA00022695"/>
    </source>
</evidence>
<dbReference type="PANTHER" id="PTHR32294:SF0">
    <property type="entry name" value="DNA POLYMERASE III SUBUNIT ALPHA"/>
    <property type="match status" value="1"/>
</dbReference>
<keyword evidence="8" id="KW-1185">Reference proteome</keyword>
<evidence type="ECO:0000313" key="7">
    <source>
        <dbReference type="EMBL" id="ATG97559.1"/>
    </source>
</evidence>
<dbReference type="PANTHER" id="PTHR32294">
    <property type="entry name" value="DNA POLYMERASE III SUBUNIT ALPHA"/>
    <property type="match status" value="1"/>
</dbReference>
<dbReference type="RefSeq" id="WP_096862847.1">
    <property type="nucleotide sequence ID" value="NZ_CP023668.1"/>
</dbReference>
<dbReference type="InterPro" id="IPR041931">
    <property type="entry name" value="DNA_pol3_alpha_thumb_dom"/>
</dbReference>
<dbReference type="EMBL" id="CP023668">
    <property type="protein sequence ID" value="ATG97559.1"/>
    <property type="molecule type" value="Genomic_DNA"/>
</dbReference>
<dbReference type="GO" id="GO:0003887">
    <property type="term" value="F:DNA-directed DNA polymerase activity"/>
    <property type="evidence" value="ECO:0007669"/>
    <property type="project" value="UniProtKB-KW"/>
</dbReference>
<evidence type="ECO:0000256" key="6">
    <source>
        <dbReference type="ARBA" id="ARBA00022932"/>
    </source>
</evidence>
<dbReference type="CDD" id="cd04485">
    <property type="entry name" value="DnaE_OBF"/>
    <property type="match status" value="1"/>
</dbReference>
<dbReference type="InterPro" id="IPR011708">
    <property type="entry name" value="DNA_pol3_alpha_NTPase_dom"/>
</dbReference>
<proteinExistence type="inferred from homology"/>
<dbReference type="InterPro" id="IPR004013">
    <property type="entry name" value="PHP_dom"/>
</dbReference>
<comment type="similarity">
    <text evidence="2">Belongs to the DNA polymerase type-C family. DnaE subfamily.</text>
</comment>
<dbReference type="Pfam" id="PF01336">
    <property type="entry name" value="tRNA_anti-codon"/>
    <property type="match status" value="1"/>
</dbReference>
<dbReference type="GO" id="GO:0006260">
    <property type="term" value="P:DNA replication"/>
    <property type="evidence" value="ECO:0007669"/>
    <property type="project" value="UniProtKB-KW"/>
</dbReference>
<comment type="subcellular location">
    <subcellularLocation>
        <location evidence="1">Cytoplasm</location>
    </subcellularLocation>
</comment>
<accession>A0A291IRY1</accession>
<dbReference type="Gene3D" id="1.10.150.870">
    <property type="match status" value="1"/>
</dbReference>
<reference evidence="7 8" key="1">
    <citation type="submission" date="2017-09" db="EMBL/GenBank/DDBJ databases">
        <title>SPAdes assembly of the Mesoplasma lactucae genome.</title>
        <authorList>
            <person name="Knight T.F."/>
            <person name="Rubinstein R."/>
            <person name="Citino T."/>
        </authorList>
    </citation>
    <scope>NUCLEOTIDE SEQUENCE [LARGE SCALE GENOMIC DNA]</scope>
    <source>
        <strain evidence="7 8">831-C4</strain>
    </source>
</reference>
<keyword evidence="3" id="KW-0808">Transferase</keyword>
<dbReference type="OrthoDB" id="9803237at2"/>
<keyword evidence="5" id="KW-0235">DNA replication</keyword>
<dbReference type="Pfam" id="PF17657">
    <property type="entry name" value="DNA_pol3_finger"/>
    <property type="match status" value="1"/>
</dbReference>